<dbReference type="InterPro" id="IPR015424">
    <property type="entry name" value="PyrdxlP-dep_Trfase"/>
</dbReference>
<dbReference type="AlphaFoldDB" id="A0A0J9X6V3"/>
<reference evidence="9" key="1">
    <citation type="submission" date="2014-03" db="EMBL/GenBank/DDBJ databases">
        <authorList>
            <person name="Casaregola S."/>
        </authorList>
    </citation>
    <scope>NUCLEOTIDE SEQUENCE [LARGE SCALE GENOMIC DNA]</scope>
    <source>
        <strain evidence="9">CLIB 918</strain>
    </source>
</reference>
<dbReference type="CDD" id="cd00609">
    <property type="entry name" value="AAT_like"/>
    <property type="match status" value="1"/>
</dbReference>
<name>A0A0J9X6V3_GEOCN</name>
<sequence length="447" mass="48870">MKVHSPQPSSFSHISTLRASSLSASPSPQPTSQYNITPQQPKSSFVIDAVQPDAIFALMAKCKADTFKQKVDLGVGAYRDNSGHPWVLPVVKKVDEIISSDPSLNHEYLPIAGLPAFTSASAKVILGNNSPALVEDRVASIQTISGTGANHLGSLFLKHFPASANAAGTIYISNPTWANHATIFKNVGLNVKQYPYWNPETLSLDFDGLIGTLSSANRGDIVLLHACAHNPTGIDPTKEQWAQIADVCDERGLYPFFDCAYQGFASGNLNNDAWAVRYFVNRGLELLVCQSFAKNFGLYGQRVGALHVVFADSATKKAAATQLELLQRAEISNPPAYGARIVSRILTNAELFSEWERDLLTMANRINDMRIALRKHLEQLGTPGTWDHITSQIGMFSFTGLQSYQVERLVEEFHVYLSKNGRISMAGLNESNVEYVAKSIDAVVRGI</sequence>
<dbReference type="InterPro" id="IPR004838">
    <property type="entry name" value="NHTrfase_class1_PyrdxlP-BS"/>
</dbReference>
<keyword evidence="4 7" id="KW-0032">Aminotransferase</keyword>
<feature type="domain" description="Aminotransferase class I/classII large" evidence="8">
    <location>
        <begin position="69"/>
        <end position="440"/>
    </location>
</feature>
<dbReference type="PANTHER" id="PTHR11879">
    <property type="entry name" value="ASPARTATE AMINOTRANSFERASE"/>
    <property type="match status" value="1"/>
</dbReference>
<comment type="subunit">
    <text evidence="3 7">Homodimer.</text>
</comment>
<dbReference type="InterPro" id="IPR004839">
    <property type="entry name" value="Aminotransferase_I/II_large"/>
</dbReference>
<dbReference type="STRING" id="1173061.A0A0J9X6V3"/>
<evidence type="ECO:0000256" key="7">
    <source>
        <dbReference type="RuleBase" id="RU000480"/>
    </source>
</evidence>
<comment type="cofactor">
    <cofactor evidence="1">
        <name>pyridoxal 5'-phosphate</name>
        <dbReference type="ChEBI" id="CHEBI:597326"/>
    </cofactor>
</comment>
<comment type="catalytic activity">
    <reaction evidence="7">
        <text>L-aspartate + 2-oxoglutarate = oxaloacetate + L-glutamate</text>
        <dbReference type="Rhea" id="RHEA:21824"/>
        <dbReference type="ChEBI" id="CHEBI:16452"/>
        <dbReference type="ChEBI" id="CHEBI:16810"/>
        <dbReference type="ChEBI" id="CHEBI:29985"/>
        <dbReference type="ChEBI" id="CHEBI:29991"/>
        <dbReference type="EC" id="2.6.1.1"/>
    </reaction>
</comment>
<dbReference type="Proteomes" id="UP000242525">
    <property type="component" value="Unassembled WGS sequence"/>
</dbReference>
<dbReference type="EC" id="2.6.1.1" evidence="7"/>
<comment type="miscellaneous">
    <text evidence="7">In eukaryotes there are cytoplasmic, mitochondrial and chloroplastic isozymes.</text>
</comment>
<evidence type="ECO:0000256" key="3">
    <source>
        <dbReference type="ARBA" id="ARBA00011738"/>
    </source>
</evidence>
<evidence type="ECO:0000259" key="8">
    <source>
        <dbReference type="Pfam" id="PF00155"/>
    </source>
</evidence>
<evidence type="ECO:0000313" key="9">
    <source>
        <dbReference type="EMBL" id="CDO53140.1"/>
    </source>
</evidence>
<accession>A0A0J9X6V3</accession>
<comment type="caution">
    <text evidence="9">The sequence shown here is derived from an EMBL/GenBank/DDBJ whole genome shotgun (WGS) entry which is preliminary data.</text>
</comment>
<evidence type="ECO:0000256" key="2">
    <source>
        <dbReference type="ARBA" id="ARBA00007441"/>
    </source>
</evidence>
<dbReference type="Gene3D" id="3.40.640.10">
    <property type="entry name" value="Type I PLP-dependent aspartate aminotransferase-like (Major domain)"/>
    <property type="match status" value="1"/>
</dbReference>
<dbReference type="EMBL" id="CCBN010000004">
    <property type="protein sequence ID" value="CDO53140.1"/>
    <property type="molecule type" value="Genomic_DNA"/>
</dbReference>
<dbReference type="PRINTS" id="PR00799">
    <property type="entry name" value="TRANSAMINASE"/>
</dbReference>
<dbReference type="SUPFAM" id="SSF53383">
    <property type="entry name" value="PLP-dependent transferases"/>
    <property type="match status" value="1"/>
</dbReference>
<organism evidence="9 10">
    <name type="scientific">Geotrichum candidum</name>
    <name type="common">Oospora lactis</name>
    <name type="synonym">Dipodascus geotrichum</name>
    <dbReference type="NCBI Taxonomy" id="1173061"/>
    <lineage>
        <taxon>Eukaryota</taxon>
        <taxon>Fungi</taxon>
        <taxon>Dikarya</taxon>
        <taxon>Ascomycota</taxon>
        <taxon>Saccharomycotina</taxon>
        <taxon>Dipodascomycetes</taxon>
        <taxon>Dipodascales</taxon>
        <taxon>Dipodascaceae</taxon>
        <taxon>Geotrichum</taxon>
    </lineage>
</organism>
<dbReference type="GO" id="GO:0004069">
    <property type="term" value="F:L-aspartate:2-oxoglutarate aminotransferase activity"/>
    <property type="evidence" value="ECO:0007669"/>
    <property type="project" value="UniProtKB-EC"/>
</dbReference>
<protein>
    <recommendedName>
        <fullName evidence="7">Aspartate aminotransferase</fullName>
        <ecNumber evidence="7">2.6.1.1</ecNumber>
    </recommendedName>
</protein>
<evidence type="ECO:0000256" key="4">
    <source>
        <dbReference type="ARBA" id="ARBA00022576"/>
    </source>
</evidence>
<dbReference type="NCBIfam" id="NF006719">
    <property type="entry name" value="PRK09257.1"/>
    <property type="match status" value="1"/>
</dbReference>
<evidence type="ECO:0000256" key="1">
    <source>
        <dbReference type="ARBA" id="ARBA00001933"/>
    </source>
</evidence>
<evidence type="ECO:0000256" key="5">
    <source>
        <dbReference type="ARBA" id="ARBA00022679"/>
    </source>
</evidence>
<dbReference type="GO" id="GO:0005829">
    <property type="term" value="C:cytosol"/>
    <property type="evidence" value="ECO:0007669"/>
    <property type="project" value="TreeGrafter"/>
</dbReference>
<keyword evidence="5 7" id="KW-0808">Transferase</keyword>
<dbReference type="Pfam" id="PF00155">
    <property type="entry name" value="Aminotran_1_2"/>
    <property type="match status" value="1"/>
</dbReference>
<dbReference type="GO" id="GO:0006532">
    <property type="term" value="P:aspartate biosynthetic process"/>
    <property type="evidence" value="ECO:0007669"/>
    <property type="project" value="TreeGrafter"/>
</dbReference>
<dbReference type="PANTHER" id="PTHR11879:SF55">
    <property type="entry name" value="GLUTAMATE OXALOACETATE TRANSAMINASE 1, ISOFORM B"/>
    <property type="match status" value="1"/>
</dbReference>
<gene>
    <name evidence="9" type="ORF">BN980_GECA04s04949g</name>
</gene>
<dbReference type="PROSITE" id="PS00105">
    <property type="entry name" value="AA_TRANSFER_CLASS_1"/>
    <property type="match status" value="1"/>
</dbReference>
<evidence type="ECO:0000313" key="10">
    <source>
        <dbReference type="Proteomes" id="UP000242525"/>
    </source>
</evidence>
<evidence type="ECO:0000256" key="6">
    <source>
        <dbReference type="ARBA" id="ARBA00022898"/>
    </source>
</evidence>
<dbReference type="FunFam" id="3.40.640.10:FF:000064">
    <property type="entry name" value="Aspartate aminotransferase"/>
    <property type="match status" value="1"/>
</dbReference>
<dbReference type="Gene3D" id="3.90.1150.10">
    <property type="entry name" value="Aspartate Aminotransferase, domain 1"/>
    <property type="match status" value="1"/>
</dbReference>
<dbReference type="InterPro" id="IPR015421">
    <property type="entry name" value="PyrdxlP-dep_Trfase_major"/>
</dbReference>
<comment type="similarity">
    <text evidence="2">Belongs to the class-I pyridoxal-phosphate-dependent aminotransferase family.</text>
</comment>
<proteinExistence type="inferred from homology"/>
<dbReference type="OrthoDB" id="6752799at2759"/>
<dbReference type="FunFam" id="3.90.1150.10:FF:000001">
    <property type="entry name" value="Aspartate aminotransferase"/>
    <property type="match status" value="1"/>
</dbReference>
<keyword evidence="10" id="KW-1185">Reference proteome</keyword>
<keyword evidence="6" id="KW-0663">Pyridoxal phosphate</keyword>
<dbReference type="InterPro" id="IPR000796">
    <property type="entry name" value="Asp_trans"/>
</dbReference>
<dbReference type="InterPro" id="IPR015422">
    <property type="entry name" value="PyrdxlP-dep_Trfase_small"/>
</dbReference>
<dbReference type="GO" id="GO:0030170">
    <property type="term" value="F:pyridoxal phosphate binding"/>
    <property type="evidence" value="ECO:0007669"/>
    <property type="project" value="InterPro"/>
</dbReference>